<sequence>MKRSIFFFIASFFLITAAYGKDCYKLLYVIDGDTIKILYHGKKTSVRFLGIDTPESRKNKRAYYQAKRNKEDIETIVYLGKQAKKHLKKLLAGYKKVCLVYDQNNAYHNHRDRYGRILAYVYTPDGKFINELMLRDGYAYLLTRYPLEPKYEKILRQAFREAVENQKGLWKK</sequence>
<dbReference type="InterPro" id="IPR016071">
    <property type="entry name" value="Staphylococal_nuclease_OB-fold"/>
</dbReference>
<dbReference type="PROSITE" id="PS50830">
    <property type="entry name" value="TNASE_3"/>
    <property type="match status" value="1"/>
</dbReference>
<dbReference type="PANTHER" id="PTHR12302:SF3">
    <property type="entry name" value="SERINE_THREONINE-PROTEIN KINASE 31"/>
    <property type="match status" value="1"/>
</dbReference>
<dbReference type="OrthoDB" id="4376109at2"/>
<dbReference type="SMART" id="SM00318">
    <property type="entry name" value="SNc"/>
    <property type="match status" value="1"/>
</dbReference>
<evidence type="ECO:0000256" key="2">
    <source>
        <dbReference type="ARBA" id="ARBA00022759"/>
    </source>
</evidence>
<dbReference type="STRING" id="1914305.BLW93_07890"/>
<dbReference type="InterPro" id="IPR035437">
    <property type="entry name" value="SNase_OB-fold_sf"/>
</dbReference>
<gene>
    <name evidence="5" type="ORF">BLW93_07890</name>
</gene>
<name>A0A1R1MJF5_9BACT</name>
<dbReference type="PROSITE" id="PS01284">
    <property type="entry name" value="TNASE_2"/>
    <property type="match status" value="1"/>
</dbReference>
<dbReference type="GO" id="GO:0003676">
    <property type="term" value="F:nucleic acid binding"/>
    <property type="evidence" value="ECO:0007669"/>
    <property type="project" value="InterPro"/>
</dbReference>
<evidence type="ECO:0000313" key="6">
    <source>
        <dbReference type="Proteomes" id="UP000187408"/>
    </source>
</evidence>
<reference evidence="5 6" key="1">
    <citation type="submission" date="2016-10" db="EMBL/GenBank/DDBJ databases">
        <title>Genome sequence of a sulfur-reducing bacterium Desulfurobacterium indicum K6013.</title>
        <authorList>
            <person name="Cao J."/>
            <person name="Shao Z."/>
            <person name="Alain K."/>
            <person name="Jebbar M."/>
        </authorList>
    </citation>
    <scope>NUCLEOTIDE SEQUENCE [LARGE SCALE GENOMIC DNA]</scope>
    <source>
        <strain evidence="5 6">K6013</strain>
    </source>
</reference>
<dbReference type="AlphaFoldDB" id="A0A1R1MJF5"/>
<keyword evidence="6" id="KW-1185">Reference proteome</keyword>
<accession>A0A1R1MJF5</accession>
<keyword evidence="2" id="KW-0255">Endonuclease</keyword>
<dbReference type="RefSeq" id="WP_076713549.1">
    <property type="nucleotide sequence ID" value="NZ_MOEN01000037.1"/>
</dbReference>
<dbReference type="InterPro" id="IPR002071">
    <property type="entry name" value="Thermonucl_AS"/>
</dbReference>
<dbReference type="GO" id="GO:0016787">
    <property type="term" value="F:hydrolase activity"/>
    <property type="evidence" value="ECO:0007669"/>
    <property type="project" value="UniProtKB-KW"/>
</dbReference>
<evidence type="ECO:0000259" key="4">
    <source>
        <dbReference type="PROSITE" id="PS50830"/>
    </source>
</evidence>
<feature type="domain" description="TNase-like" evidence="4">
    <location>
        <begin position="20"/>
        <end position="172"/>
    </location>
</feature>
<comment type="caution">
    <text evidence="5">The sequence shown here is derived from an EMBL/GenBank/DDBJ whole genome shotgun (WGS) entry which is preliminary data.</text>
</comment>
<proteinExistence type="predicted"/>
<keyword evidence="1" id="KW-0540">Nuclease</keyword>
<dbReference type="Gene3D" id="2.40.50.90">
    <property type="match status" value="1"/>
</dbReference>
<dbReference type="SUPFAM" id="SSF50199">
    <property type="entry name" value="Staphylococcal nuclease"/>
    <property type="match status" value="1"/>
</dbReference>
<evidence type="ECO:0000256" key="3">
    <source>
        <dbReference type="ARBA" id="ARBA00022801"/>
    </source>
</evidence>
<dbReference type="EMBL" id="MOEN01000037">
    <property type="protein sequence ID" value="OMH39937.1"/>
    <property type="molecule type" value="Genomic_DNA"/>
</dbReference>
<dbReference type="Proteomes" id="UP000187408">
    <property type="component" value="Unassembled WGS sequence"/>
</dbReference>
<organism evidence="5 6">
    <name type="scientific">Desulfurobacterium indicum</name>
    <dbReference type="NCBI Taxonomy" id="1914305"/>
    <lineage>
        <taxon>Bacteria</taxon>
        <taxon>Pseudomonadati</taxon>
        <taxon>Aquificota</taxon>
        <taxon>Aquificia</taxon>
        <taxon>Desulfurobacteriales</taxon>
        <taxon>Desulfurobacteriaceae</taxon>
        <taxon>Desulfurobacterium</taxon>
    </lineage>
</organism>
<evidence type="ECO:0000313" key="5">
    <source>
        <dbReference type="EMBL" id="OMH39937.1"/>
    </source>
</evidence>
<evidence type="ECO:0000256" key="1">
    <source>
        <dbReference type="ARBA" id="ARBA00022722"/>
    </source>
</evidence>
<keyword evidence="3" id="KW-0378">Hydrolase</keyword>
<protein>
    <recommendedName>
        <fullName evidence="4">TNase-like domain-containing protein</fullName>
    </recommendedName>
</protein>
<dbReference type="Pfam" id="PF00565">
    <property type="entry name" value="SNase"/>
    <property type="match status" value="1"/>
</dbReference>
<dbReference type="GO" id="GO:0004519">
    <property type="term" value="F:endonuclease activity"/>
    <property type="evidence" value="ECO:0007669"/>
    <property type="project" value="UniProtKB-KW"/>
</dbReference>
<dbReference type="PANTHER" id="PTHR12302">
    <property type="entry name" value="EBNA2 BINDING PROTEIN P100"/>
    <property type="match status" value="1"/>
</dbReference>